<sequence length="233" mass="27327">MNSTNIWKKRPNDKSEKKSNGILNSHNFKPKKKKLNLNLLKDNLITNWIENENDEKSQSSIDFDLLYKKSQINLNDQDEDSLQLENLQRLSTMKNIIFLDLENFSRFFQHLTNQLPDYTYVIAFQASNIQWKPPKNDIVYENLLNLNNFQLMRPSGNRHDAADFALVLTFGKLHGLLPKSISFTIISGDKGFIEVIHQLKNSHRRINWFNPHQFSYENFNHILNISSTSSFLL</sequence>
<dbReference type="Pfam" id="PF18479">
    <property type="entry name" value="PIN_11"/>
    <property type="match status" value="1"/>
</dbReference>
<evidence type="ECO:0000259" key="2">
    <source>
        <dbReference type="Pfam" id="PF18479"/>
    </source>
</evidence>
<reference evidence="3" key="1">
    <citation type="submission" date="2021-02" db="EMBL/GenBank/DDBJ databases">
        <authorList>
            <person name="Nowell W R."/>
        </authorList>
    </citation>
    <scope>NUCLEOTIDE SEQUENCE</scope>
</reference>
<evidence type="ECO:0000256" key="1">
    <source>
        <dbReference type="SAM" id="MobiDB-lite"/>
    </source>
</evidence>
<name>A0A813TGD7_9BILA</name>
<accession>A0A813TGD7</accession>
<comment type="caution">
    <text evidence="3">The sequence shown here is derived from an EMBL/GenBank/DDBJ whole genome shotgun (WGS) entry which is preliminary data.</text>
</comment>
<organism evidence="3 4">
    <name type="scientific">Rotaria sordida</name>
    <dbReference type="NCBI Taxonomy" id="392033"/>
    <lineage>
        <taxon>Eukaryota</taxon>
        <taxon>Metazoa</taxon>
        <taxon>Spiralia</taxon>
        <taxon>Gnathifera</taxon>
        <taxon>Rotifera</taxon>
        <taxon>Eurotatoria</taxon>
        <taxon>Bdelloidea</taxon>
        <taxon>Philodinida</taxon>
        <taxon>Philodinidae</taxon>
        <taxon>Rotaria</taxon>
    </lineage>
</organism>
<proteinExistence type="predicted"/>
<protein>
    <recommendedName>
        <fullName evidence="2">ZNF451 PIN-like domain-containing protein</fullName>
    </recommendedName>
</protein>
<gene>
    <name evidence="3" type="ORF">JXQ802_LOCUS4731</name>
</gene>
<dbReference type="Proteomes" id="UP000663870">
    <property type="component" value="Unassembled WGS sequence"/>
</dbReference>
<feature type="domain" description="ZNF451 PIN-like" evidence="2">
    <location>
        <begin position="92"/>
        <end position="206"/>
    </location>
</feature>
<feature type="compositionally biased region" description="Basic and acidic residues" evidence="1">
    <location>
        <begin position="10"/>
        <end position="19"/>
    </location>
</feature>
<dbReference type="InterPro" id="IPR041192">
    <property type="entry name" value="PIN_11"/>
</dbReference>
<evidence type="ECO:0000313" key="3">
    <source>
        <dbReference type="EMBL" id="CAF0811302.1"/>
    </source>
</evidence>
<evidence type="ECO:0000313" key="4">
    <source>
        <dbReference type="Proteomes" id="UP000663870"/>
    </source>
</evidence>
<keyword evidence="4" id="KW-1185">Reference proteome</keyword>
<dbReference type="EMBL" id="CAJNOL010000068">
    <property type="protein sequence ID" value="CAF0811302.1"/>
    <property type="molecule type" value="Genomic_DNA"/>
</dbReference>
<feature type="region of interest" description="Disordered" evidence="1">
    <location>
        <begin position="1"/>
        <end position="25"/>
    </location>
</feature>
<dbReference type="AlphaFoldDB" id="A0A813TGD7"/>